<dbReference type="EMBL" id="CP001802">
    <property type="protein sequence ID" value="ACY22261.1"/>
    <property type="molecule type" value="Genomic_DNA"/>
</dbReference>
<dbReference type="Proteomes" id="UP000001219">
    <property type="component" value="Chromosome"/>
</dbReference>
<dbReference type="KEGG" id="gbr:Gbro_3054"/>
<gene>
    <name evidence="1" type="ordered locus">Gbro_3054</name>
</gene>
<dbReference type="OrthoDB" id="4555099at2"/>
<keyword evidence="2" id="KW-1185">Reference proteome</keyword>
<reference evidence="2" key="1">
    <citation type="submission" date="2009-10" db="EMBL/GenBank/DDBJ databases">
        <title>The complete chromosome of Gordonia bronchialis DSM 43247.</title>
        <authorList>
            <consortium name="US DOE Joint Genome Institute (JGI-PGF)"/>
            <person name="Lucas S."/>
            <person name="Copeland A."/>
            <person name="Lapidus A."/>
            <person name="Glavina del Rio T."/>
            <person name="Dalin E."/>
            <person name="Tice H."/>
            <person name="Bruce D."/>
            <person name="Goodwin L."/>
            <person name="Pitluck S."/>
            <person name="Kyrpides N."/>
            <person name="Mavromatis K."/>
            <person name="Ivanova N."/>
            <person name="Ovchinnikova G."/>
            <person name="Saunders E."/>
            <person name="Brettin T."/>
            <person name="Detter J.C."/>
            <person name="Han C."/>
            <person name="Larimer F."/>
            <person name="Land M."/>
            <person name="Hauser L."/>
            <person name="Markowitz V."/>
            <person name="Cheng J.-F."/>
            <person name="Hugenholtz P."/>
            <person name="Woyke T."/>
            <person name="Wu D."/>
            <person name="Jando M."/>
            <person name="Schneider S."/>
            <person name="Goeker M."/>
            <person name="Klenk H.-P."/>
            <person name="Eisen J.A."/>
        </authorList>
    </citation>
    <scope>NUCLEOTIDE SEQUENCE [LARGE SCALE GENOMIC DNA]</scope>
    <source>
        <strain evidence="2">ATCC 25592 / DSM 43247 / BCRC 13721 / JCM 3198 / KCTC 3076 / NBRC 16047 / NCTC 10667</strain>
    </source>
</reference>
<dbReference type="RefSeq" id="WP_012834777.1">
    <property type="nucleotide sequence ID" value="NC_013441.1"/>
</dbReference>
<protein>
    <submittedName>
        <fullName evidence="1">Uncharacterized protein</fullName>
    </submittedName>
</protein>
<accession>D0LAW8</accession>
<dbReference type="eggNOG" id="ENOG50345Z9">
    <property type="taxonomic scope" value="Bacteria"/>
</dbReference>
<evidence type="ECO:0000313" key="2">
    <source>
        <dbReference type="Proteomes" id="UP000001219"/>
    </source>
</evidence>
<evidence type="ECO:0000313" key="1">
    <source>
        <dbReference type="EMBL" id="ACY22261.1"/>
    </source>
</evidence>
<reference evidence="1 2" key="2">
    <citation type="journal article" date="2010" name="Stand. Genomic Sci.">
        <title>Complete genome sequence of Gordonia bronchialis type strain (3410).</title>
        <authorList>
            <person name="Ivanova N."/>
            <person name="Sikorski J."/>
            <person name="Jando M."/>
            <person name="Lapidus A."/>
            <person name="Nolan M."/>
            <person name="Lucas S."/>
            <person name="Del Rio T.G."/>
            <person name="Tice H."/>
            <person name="Copeland A."/>
            <person name="Cheng J.F."/>
            <person name="Chen F."/>
            <person name="Bruce D."/>
            <person name="Goodwin L."/>
            <person name="Pitluck S."/>
            <person name="Mavromatis K."/>
            <person name="Ovchinnikova G."/>
            <person name="Pati A."/>
            <person name="Chen A."/>
            <person name="Palaniappan K."/>
            <person name="Land M."/>
            <person name="Hauser L."/>
            <person name="Chang Y.J."/>
            <person name="Jeffries C.D."/>
            <person name="Chain P."/>
            <person name="Saunders E."/>
            <person name="Han C."/>
            <person name="Detter J.C."/>
            <person name="Brettin T."/>
            <person name="Rohde M."/>
            <person name="Goker M."/>
            <person name="Bristow J."/>
            <person name="Eisen J.A."/>
            <person name="Markowitz V."/>
            <person name="Hugenholtz P."/>
            <person name="Klenk H.P."/>
            <person name="Kyrpides N.C."/>
        </authorList>
    </citation>
    <scope>NUCLEOTIDE SEQUENCE [LARGE SCALE GENOMIC DNA]</scope>
    <source>
        <strain evidence="2">ATCC 25592 / DSM 43247 / BCRC 13721 / JCM 3198 / KCTC 3076 / NBRC 16047 / NCTC 10667</strain>
    </source>
</reference>
<proteinExistence type="predicted"/>
<dbReference type="HOGENOM" id="CLU_147396_0_0_11"/>
<dbReference type="AlphaFoldDB" id="D0LAW8"/>
<name>D0LAW8_GORB4</name>
<dbReference type="STRING" id="526226.Gbro_3054"/>
<organism evidence="1 2">
    <name type="scientific">Gordonia bronchialis (strain ATCC 25592 / DSM 43247 / BCRC 13721 / JCM 3198 / KCTC 3076 / NBRC 16047 / NCTC 10667)</name>
    <name type="common">Rhodococcus bronchialis</name>
    <dbReference type="NCBI Taxonomy" id="526226"/>
    <lineage>
        <taxon>Bacteria</taxon>
        <taxon>Bacillati</taxon>
        <taxon>Actinomycetota</taxon>
        <taxon>Actinomycetes</taxon>
        <taxon>Mycobacteriales</taxon>
        <taxon>Gordoniaceae</taxon>
        <taxon>Gordonia</taxon>
    </lineage>
</organism>
<sequence length="169" mass="17848">MDDGDSGGRRDLNGRRVAAGRWARLRARLGGEHAGMPLSVDDPDLTVVAASDDDAIASSTALSASSWQPEEEVVLRHVLRLPAHRLDEAVALAALDGYRVVDAGRWGALSAEVPSSAGLAVLVVARVQLLDAMHLSQERSRMASLGSRHGGTALGWQVLQRPAADDRSG</sequence>